<keyword evidence="4" id="KW-1185">Reference proteome</keyword>
<accession>A0AAN8RCP5</accession>
<sequence length="368" mass="38956">MKSDEELEVLVNQLALDSTIGLDDWPDVLQFMLKRLEWIAYNSFPLPKPPPLLGPKPPVSISRESTVLIQSSEEEHTPNSSETAGETRESSSTPTAAPTVDVEATQTQQADPTVQASPQPQEPSSIPSTQTTSIPATQFPSEAINSNSTEKFLPPTLLSSLNSLVTLLGKTFPRAPPHTIQRFAELILKPNKHYRSLAKFLRACHRVVSVTSGSDRFPLPTSHDGQPSSNAIPIGSGLANDHDDGATGATLTPIPWASAREYVANNGVDAAGSPVSDEGVAALVTDEGGNGISQGELLRKEQEADVVITEGTSEDGPAVGGPPELDAADVGPQPEGTVFGEAPKDEGGDEDKDGDKMDVDEKVEEKGE</sequence>
<evidence type="ECO:0000256" key="2">
    <source>
        <dbReference type="SAM" id="MobiDB-lite"/>
    </source>
</evidence>
<dbReference type="PANTHER" id="PTHR16487:SF0">
    <property type="entry name" value="PROTEIN PHOSPHATASE 4 REGULATORY SUBUNIT 2-RELATED"/>
    <property type="match status" value="1"/>
</dbReference>
<dbReference type="PANTHER" id="PTHR16487">
    <property type="entry name" value="PPP4R2-RELATED PROTEIN"/>
    <property type="match status" value="1"/>
</dbReference>
<reference evidence="3 4" key="1">
    <citation type="submission" date="2019-10" db="EMBL/GenBank/DDBJ databases">
        <authorList>
            <person name="Palmer J.M."/>
        </authorList>
    </citation>
    <scope>NUCLEOTIDE SEQUENCE [LARGE SCALE GENOMIC DNA]</scope>
    <source>
        <strain evidence="3 4">TWF718</strain>
    </source>
</reference>
<organism evidence="3 4">
    <name type="scientific">Orbilia javanica</name>
    <dbReference type="NCBI Taxonomy" id="47235"/>
    <lineage>
        <taxon>Eukaryota</taxon>
        <taxon>Fungi</taxon>
        <taxon>Dikarya</taxon>
        <taxon>Ascomycota</taxon>
        <taxon>Pezizomycotina</taxon>
        <taxon>Orbiliomycetes</taxon>
        <taxon>Orbiliales</taxon>
        <taxon>Orbiliaceae</taxon>
        <taxon>Orbilia</taxon>
    </lineage>
</organism>
<gene>
    <name evidence="3" type="ORF">TWF718_006784</name>
</gene>
<feature type="compositionally biased region" description="Polar residues" evidence="2">
    <location>
        <begin position="62"/>
        <end position="71"/>
    </location>
</feature>
<feature type="compositionally biased region" description="Basic and acidic residues" evidence="2">
    <location>
        <begin position="353"/>
        <end position="368"/>
    </location>
</feature>
<evidence type="ECO:0000313" key="3">
    <source>
        <dbReference type="EMBL" id="KAK6344831.1"/>
    </source>
</evidence>
<evidence type="ECO:0000256" key="1">
    <source>
        <dbReference type="ARBA" id="ARBA00009207"/>
    </source>
</evidence>
<feature type="compositionally biased region" description="Low complexity" evidence="2">
    <location>
        <begin position="115"/>
        <end position="134"/>
    </location>
</feature>
<dbReference type="AlphaFoldDB" id="A0AAN8RCP5"/>
<dbReference type="EMBL" id="JAVHNR010000004">
    <property type="protein sequence ID" value="KAK6344831.1"/>
    <property type="molecule type" value="Genomic_DNA"/>
</dbReference>
<feature type="region of interest" description="Disordered" evidence="2">
    <location>
        <begin position="46"/>
        <end position="134"/>
    </location>
</feature>
<dbReference type="GO" id="GO:0019888">
    <property type="term" value="F:protein phosphatase regulator activity"/>
    <property type="evidence" value="ECO:0007669"/>
    <property type="project" value="InterPro"/>
</dbReference>
<feature type="region of interest" description="Disordered" evidence="2">
    <location>
        <begin position="218"/>
        <end position="251"/>
    </location>
</feature>
<comment type="caution">
    <text evidence="3">The sequence shown here is derived from an EMBL/GenBank/DDBJ whole genome shotgun (WGS) entry which is preliminary data.</text>
</comment>
<protein>
    <submittedName>
        <fullName evidence="3">Uncharacterized protein</fullName>
    </submittedName>
</protein>
<dbReference type="Proteomes" id="UP001313282">
    <property type="component" value="Unassembled WGS sequence"/>
</dbReference>
<dbReference type="InterPro" id="IPR015267">
    <property type="entry name" value="PPP4R2"/>
</dbReference>
<dbReference type="GO" id="GO:0030289">
    <property type="term" value="C:protein phosphatase 4 complex"/>
    <property type="evidence" value="ECO:0007669"/>
    <property type="project" value="InterPro"/>
</dbReference>
<proteinExistence type="inferred from homology"/>
<feature type="compositionally biased region" description="Polar residues" evidence="2">
    <location>
        <begin position="78"/>
        <end position="96"/>
    </location>
</feature>
<comment type="similarity">
    <text evidence="1">Belongs to the PPP4R2 family.</text>
</comment>
<dbReference type="GO" id="GO:0005737">
    <property type="term" value="C:cytoplasm"/>
    <property type="evidence" value="ECO:0007669"/>
    <property type="project" value="TreeGrafter"/>
</dbReference>
<feature type="compositionally biased region" description="Pro residues" evidence="2">
    <location>
        <begin position="46"/>
        <end position="58"/>
    </location>
</feature>
<evidence type="ECO:0000313" key="4">
    <source>
        <dbReference type="Proteomes" id="UP001313282"/>
    </source>
</evidence>
<feature type="compositionally biased region" description="Polar residues" evidence="2">
    <location>
        <begin position="104"/>
        <end position="114"/>
    </location>
</feature>
<feature type="region of interest" description="Disordered" evidence="2">
    <location>
        <begin position="308"/>
        <end position="368"/>
    </location>
</feature>
<dbReference type="GO" id="GO:0005634">
    <property type="term" value="C:nucleus"/>
    <property type="evidence" value="ECO:0007669"/>
    <property type="project" value="TreeGrafter"/>
</dbReference>
<dbReference type="Pfam" id="PF09184">
    <property type="entry name" value="PPP4R2"/>
    <property type="match status" value="1"/>
</dbReference>
<name>A0AAN8RCP5_9PEZI</name>